<dbReference type="STRING" id="1111738.GCA_000427905_00135"/>
<accession>A0A2W4JMY2</accession>
<proteinExistence type="predicted"/>
<reference evidence="3" key="1">
    <citation type="submission" date="2018-05" db="EMBL/GenBank/DDBJ databases">
        <authorList>
            <person name="Lanie J.A."/>
            <person name="Ng W.-L."/>
            <person name="Kazmierczak K.M."/>
            <person name="Andrzejewski T.M."/>
            <person name="Davidsen T.M."/>
            <person name="Wayne K.J."/>
            <person name="Tettelin H."/>
            <person name="Glass J.I."/>
            <person name="Rusch D."/>
            <person name="Podicherti R."/>
            <person name="Tsui H.-C.T."/>
            <person name="Winkler M.E."/>
        </authorList>
    </citation>
    <scope>NUCLEOTIDE SEQUENCE</scope>
    <source>
        <strain evidence="3">ZC4RG45</strain>
    </source>
</reference>
<reference evidence="2" key="2">
    <citation type="submission" date="2018-05" db="EMBL/GenBank/DDBJ databases">
        <authorList>
            <person name="Moura L."/>
            <person name="Setubal J.C."/>
        </authorList>
    </citation>
    <scope>NUCLEOTIDE SEQUENCE</scope>
    <source>
        <strain evidence="2">ZC4RG45</strain>
    </source>
</reference>
<feature type="transmembrane region" description="Helical" evidence="1">
    <location>
        <begin position="32"/>
        <end position="56"/>
    </location>
</feature>
<keyword evidence="1" id="KW-0472">Membrane</keyword>
<dbReference type="EMBL" id="QGUI01000147">
    <property type="protein sequence ID" value="PZM99618.1"/>
    <property type="molecule type" value="Genomic_DNA"/>
</dbReference>
<dbReference type="AlphaFoldDB" id="A0A2W4JMY2"/>
<feature type="transmembrane region" description="Helical" evidence="1">
    <location>
        <begin position="6"/>
        <end position="25"/>
    </location>
</feature>
<protein>
    <recommendedName>
        <fullName evidence="5">Integral membrane protein</fullName>
    </recommendedName>
</protein>
<evidence type="ECO:0000313" key="3">
    <source>
        <dbReference type="EMBL" id="PZM99618.1"/>
    </source>
</evidence>
<evidence type="ECO:0000313" key="4">
    <source>
        <dbReference type="Proteomes" id="UP000249324"/>
    </source>
</evidence>
<evidence type="ECO:0000313" key="2">
    <source>
        <dbReference type="EMBL" id="MFO7194094.1"/>
    </source>
</evidence>
<gene>
    <name evidence="2" type="ORF">DIU77_017775</name>
    <name evidence="3" type="ORF">DIU77_05385</name>
</gene>
<keyword evidence="1" id="KW-0812">Transmembrane</keyword>
<feature type="transmembrane region" description="Helical" evidence="1">
    <location>
        <begin position="68"/>
        <end position="86"/>
    </location>
</feature>
<reference evidence="2 4" key="3">
    <citation type="journal article" date="2021" name="BMC Genomics">
        <title>Genome-resolved metagenome and metatranscriptome analyses of thermophilic composting reveal key bacterial players and their metabolic interactions.</title>
        <authorList>
            <person name="Braga L.P.P."/>
            <person name="Pereira R.V."/>
            <person name="Martins L.F."/>
            <person name="Moura L.M.S."/>
            <person name="Sanchez F.B."/>
            <person name="Patane J.S.L."/>
            <person name="da Silva A.M."/>
            <person name="Setubal J.C."/>
        </authorList>
    </citation>
    <scope>NUCLEOTIDE SEQUENCE [LARGE SCALE GENOMIC DNA]</scope>
    <source>
        <strain evidence="2">ZC4RG45</strain>
    </source>
</reference>
<organism evidence="3">
    <name type="scientific">Thermocrispum agreste</name>
    <dbReference type="NCBI Taxonomy" id="37925"/>
    <lineage>
        <taxon>Bacteria</taxon>
        <taxon>Bacillati</taxon>
        <taxon>Actinomycetota</taxon>
        <taxon>Actinomycetes</taxon>
        <taxon>Pseudonocardiales</taxon>
        <taxon>Pseudonocardiaceae</taxon>
        <taxon>Thermocrispum</taxon>
    </lineage>
</organism>
<reference evidence="2" key="4">
    <citation type="submission" date="2023-08" db="EMBL/GenBank/DDBJ databases">
        <authorList>
            <person name="Guima S.E.S."/>
            <person name="Martins L.F."/>
            <person name="Silva A.M."/>
            <person name="Setubal J.C."/>
        </authorList>
    </citation>
    <scope>NUCLEOTIDE SEQUENCE</scope>
    <source>
        <strain evidence="2">ZC4RG45</strain>
    </source>
</reference>
<sequence length="121" mass="12885">MPDVLPEALIGASLVTAALLLIPLVRGRRPGGVLFSLFGLIELGLLVLLVWSIVLVASTERDVDTATFVGYLLGAAAVLPLAVLWARNETSRWGNTVLIVGLLVIPVLIVRLNQIWDAAHG</sequence>
<keyword evidence="1" id="KW-1133">Transmembrane helix</keyword>
<dbReference type="EMBL" id="QGUI02000348">
    <property type="protein sequence ID" value="MFO7194094.1"/>
    <property type="molecule type" value="Genomic_DNA"/>
</dbReference>
<evidence type="ECO:0008006" key="5">
    <source>
        <dbReference type="Google" id="ProtNLM"/>
    </source>
</evidence>
<feature type="transmembrane region" description="Helical" evidence="1">
    <location>
        <begin position="93"/>
        <end position="112"/>
    </location>
</feature>
<name>A0A2W4JMY2_9PSEU</name>
<evidence type="ECO:0000256" key="1">
    <source>
        <dbReference type="SAM" id="Phobius"/>
    </source>
</evidence>
<dbReference type="Proteomes" id="UP000249324">
    <property type="component" value="Unassembled WGS sequence"/>
</dbReference>
<comment type="caution">
    <text evidence="3">The sequence shown here is derived from an EMBL/GenBank/DDBJ whole genome shotgun (WGS) entry which is preliminary data.</text>
</comment>